<accession>A0A1I7XFJ5</accession>
<dbReference type="InterPro" id="IPR036388">
    <property type="entry name" value="WH-like_DNA-bd_sf"/>
</dbReference>
<organism evidence="2 3">
    <name type="scientific">Heterorhabditis bacteriophora</name>
    <name type="common">Entomopathogenic nematode worm</name>
    <dbReference type="NCBI Taxonomy" id="37862"/>
    <lineage>
        <taxon>Eukaryota</taxon>
        <taxon>Metazoa</taxon>
        <taxon>Ecdysozoa</taxon>
        <taxon>Nematoda</taxon>
        <taxon>Chromadorea</taxon>
        <taxon>Rhabditida</taxon>
        <taxon>Rhabditina</taxon>
        <taxon>Rhabditomorpha</taxon>
        <taxon>Strongyloidea</taxon>
        <taxon>Heterorhabditidae</taxon>
        <taxon>Heterorhabditis</taxon>
    </lineage>
</organism>
<evidence type="ECO:0000256" key="1">
    <source>
        <dbReference type="SAM" id="MobiDB-lite"/>
    </source>
</evidence>
<dbReference type="Proteomes" id="UP000095283">
    <property type="component" value="Unplaced"/>
</dbReference>
<dbReference type="InterPro" id="IPR036397">
    <property type="entry name" value="RNaseH_sf"/>
</dbReference>
<name>A0A1I7XFJ5_HETBA</name>
<protein>
    <submittedName>
        <fullName evidence="3">HTH_Tnp_Tc3_1 domain-containing protein</fullName>
    </submittedName>
</protein>
<dbReference type="AlphaFoldDB" id="A0A1I7XFJ5"/>
<reference evidence="3" key="1">
    <citation type="submission" date="2016-11" db="UniProtKB">
        <authorList>
            <consortium name="WormBaseParasite"/>
        </authorList>
    </citation>
    <scope>IDENTIFICATION</scope>
</reference>
<proteinExistence type="predicted"/>
<dbReference type="Gene3D" id="1.10.10.10">
    <property type="entry name" value="Winged helix-like DNA-binding domain superfamily/Winged helix DNA-binding domain"/>
    <property type="match status" value="1"/>
</dbReference>
<keyword evidence="2" id="KW-1185">Reference proteome</keyword>
<feature type="region of interest" description="Disordered" evidence="1">
    <location>
        <begin position="142"/>
        <end position="162"/>
    </location>
</feature>
<dbReference type="GO" id="GO:0003676">
    <property type="term" value="F:nucleic acid binding"/>
    <property type="evidence" value="ECO:0007669"/>
    <property type="project" value="InterPro"/>
</dbReference>
<dbReference type="Gene3D" id="3.30.420.10">
    <property type="entry name" value="Ribonuclease H-like superfamily/Ribonuclease H"/>
    <property type="match status" value="2"/>
</dbReference>
<sequence length="162" mass="18370">MSRAFTLSLHEKGLIKVLSTIGYTLKRIADVKSSGRPSKLNGREIKEILRTASNNTISIVGIRRTCGIDASKTTKYPELTQVHKDGRFRWARLFMTCDWKKVIFSDEKKFNLNGSDGVSFTFQQDNATIHVSRSTNTWLEDNDVGTTDWPSRSPDLNPMEDL</sequence>
<evidence type="ECO:0000313" key="3">
    <source>
        <dbReference type="WBParaSite" id="Hba_16095"/>
    </source>
</evidence>
<evidence type="ECO:0000313" key="2">
    <source>
        <dbReference type="Proteomes" id="UP000095283"/>
    </source>
</evidence>
<dbReference type="WBParaSite" id="Hba_16095">
    <property type="protein sequence ID" value="Hba_16095"/>
    <property type="gene ID" value="Hba_16095"/>
</dbReference>